<feature type="transmembrane region" description="Helical" evidence="2">
    <location>
        <begin position="32"/>
        <end position="52"/>
    </location>
</feature>
<dbReference type="Proteomes" id="UP001429564">
    <property type="component" value="Unassembled WGS sequence"/>
</dbReference>
<protein>
    <submittedName>
        <fullName evidence="3">Uncharacterized protein</fullName>
    </submittedName>
</protein>
<feature type="region of interest" description="Disordered" evidence="1">
    <location>
        <begin position="58"/>
        <end position="81"/>
    </location>
</feature>
<keyword evidence="2" id="KW-1133">Transmembrane helix</keyword>
<dbReference type="RefSeq" id="WP_167681457.1">
    <property type="nucleotide sequence ID" value="NZ_QHLQ01000001.1"/>
</dbReference>
<keyword evidence="2" id="KW-0472">Membrane</keyword>
<keyword evidence="4" id="KW-1185">Reference proteome</keyword>
<accession>A0ABX0W4G1</accession>
<evidence type="ECO:0000313" key="3">
    <source>
        <dbReference type="EMBL" id="NIZ59615.1"/>
    </source>
</evidence>
<evidence type="ECO:0000256" key="2">
    <source>
        <dbReference type="SAM" id="Phobius"/>
    </source>
</evidence>
<evidence type="ECO:0000313" key="4">
    <source>
        <dbReference type="Proteomes" id="UP001429564"/>
    </source>
</evidence>
<keyword evidence="2" id="KW-0812">Transmembrane</keyword>
<gene>
    <name evidence="3" type="ORF">DL239_01350</name>
</gene>
<sequence>MKILKTLASAVLVILSLWGLYSGFQLGFRSENGPALVLFSVLGIMAGVGILLPNQDSNSQTVEDAPAAPAAPDHNPKGAPVLDERQSKAEFMVLRNYSDDGLGTVELFLEQDMRVLNMGRDEGRYYTVPDGRDLPEWFSIHASCRQNDLDALLADLTEHMKTNLDDSIADEISISVL</sequence>
<name>A0ABX0W4G1_9RHOB</name>
<reference evidence="3 4" key="1">
    <citation type="submission" date="2018-05" db="EMBL/GenBank/DDBJ databases">
        <authorList>
            <person name="Zhang Y.-J."/>
        </authorList>
    </citation>
    <scope>NUCLEOTIDE SEQUENCE [LARGE SCALE GENOMIC DNA]</scope>
    <source>
        <strain evidence="3 4">CY04</strain>
    </source>
</reference>
<proteinExistence type="predicted"/>
<dbReference type="EMBL" id="QHLQ01000001">
    <property type="protein sequence ID" value="NIZ59615.1"/>
    <property type="molecule type" value="Genomic_DNA"/>
</dbReference>
<organism evidence="3 4">
    <name type="scientific">Parasedimentitalea denitrificans</name>
    <dbReference type="NCBI Taxonomy" id="2211118"/>
    <lineage>
        <taxon>Bacteria</taxon>
        <taxon>Pseudomonadati</taxon>
        <taxon>Pseudomonadota</taxon>
        <taxon>Alphaproteobacteria</taxon>
        <taxon>Rhodobacterales</taxon>
        <taxon>Paracoccaceae</taxon>
        <taxon>Parasedimentitalea</taxon>
    </lineage>
</organism>
<comment type="caution">
    <text evidence="3">The sequence shown here is derived from an EMBL/GenBank/DDBJ whole genome shotgun (WGS) entry which is preliminary data.</text>
</comment>
<evidence type="ECO:0000256" key="1">
    <source>
        <dbReference type="SAM" id="MobiDB-lite"/>
    </source>
</evidence>